<comment type="similarity">
    <text evidence="1">Belongs to the glycosyltransferase 32 family.</text>
</comment>
<feature type="coiled-coil region" evidence="2">
    <location>
        <begin position="61"/>
        <end position="103"/>
    </location>
</feature>
<dbReference type="AlphaFoldDB" id="A0A1E5RJP9"/>
<dbReference type="VEuPathDB" id="FungiDB:AWRI3580_g3050"/>
<dbReference type="GO" id="GO:0006487">
    <property type="term" value="P:protein N-linked glycosylation"/>
    <property type="evidence" value="ECO:0007669"/>
    <property type="project" value="TreeGrafter"/>
</dbReference>
<dbReference type="OrthoDB" id="411251at2759"/>
<keyword evidence="2" id="KW-0175">Coiled coil</keyword>
<keyword evidence="3" id="KW-0812">Transmembrane</keyword>
<keyword evidence="4" id="KW-0808">Transferase</keyword>
<dbReference type="GO" id="GO:0000136">
    <property type="term" value="C:mannan polymerase complex"/>
    <property type="evidence" value="ECO:0007669"/>
    <property type="project" value="TreeGrafter"/>
</dbReference>
<dbReference type="InterPro" id="IPR029044">
    <property type="entry name" value="Nucleotide-diphossugar_trans"/>
</dbReference>
<gene>
    <name evidence="4" type="ORF">AWRI3580_g3050</name>
</gene>
<keyword evidence="5" id="KW-1185">Reference proteome</keyword>
<dbReference type="PANTHER" id="PTHR31834:SF11">
    <property type="entry name" value="GLYCOSYLTRANSFERASE HOC1-RELATED"/>
    <property type="match status" value="1"/>
</dbReference>
<evidence type="ECO:0000313" key="5">
    <source>
        <dbReference type="Proteomes" id="UP000095358"/>
    </source>
</evidence>
<comment type="caution">
    <text evidence="4">The sequence shown here is derived from an EMBL/GenBank/DDBJ whole genome shotgun (WGS) entry which is preliminary data.</text>
</comment>
<dbReference type="Pfam" id="PF04488">
    <property type="entry name" value="Gly_transf_sug"/>
    <property type="match status" value="1"/>
</dbReference>
<name>A0A1E5RJP9_HANUV</name>
<dbReference type="STRING" id="29833.A0A1E5RJP9"/>
<evidence type="ECO:0000256" key="2">
    <source>
        <dbReference type="SAM" id="Coils"/>
    </source>
</evidence>
<dbReference type="InterPro" id="IPR007577">
    <property type="entry name" value="GlycoTrfase_DXD_sugar-bd_CS"/>
</dbReference>
<dbReference type="SUPFAM" id="SSF53448">
    <property type="entry name" value="Nucleotide-diphospho-sugar transferases"/>
    <property type="match status" value="1"/>
</dbReference>
<sequence>MTDDTKKKLNFRKVFLYVIVPFGAVLFLIFKLFGSSSTTDLQTILQNLPKEITDFNKNQYNEDMLKEFKELSEQLMEQNKKQQSMLEAQRMQLETKINDLKQLPETATLREKLTWLYGYELTKKFPAYIWQTWNDDMKEGSELHKFHENWENKNPGFVLEVINDDIMSLLVHHYYNVIPEVIEAFESLPTNMLKADFFRFLILYVKGGVFADIDTNPLQPIPNWIPENVSPKEIGLLVGVEVDYVTKEWVGKYNRRLQFGTAIIQAKPKHPVIREIIARITEMTLKKKNNYYENSDLKQDLSIMKWTGIATFTDVLMSYFNDYIQSGVESKITWRQFHKLTLPKLVGDVLVVPAFSFDAPDANTVSNSDANKPLYFVEHLGMKSWKQTSEAA</sequence>
<proteinExistence type="inferred from homology"/>
<keyword evidence="3" id="KW-0472">Membrane</keyword>
<feature type="transmembrane region" description="Helical" evidence="3">
    <location>
        <begin position="14"/>
        <end position="33"/>
    </location>
</feature>
<dbReference type="Proteomes" id="UP000095358">
    <property type="component" value="Unassembled WGS sequence"/>
</dbReference>
<dbReference type="Gene3D" id="3.90.550.20">
    <property type="match status" value="1"/>
</dbReference>
<reference evidence="5" key="1">
    <citation type="journal article" date="2016" name="Genome Announc.">
        <title>Genome sequences of three species of Hanseniaspora isolated from spontaneous wine fermentations.</title>
        <authorList>
            <person name="Sternes P.R."/>
            <person name="Lee D."/>
            <person name="Kutyna D.R."/>
            <person name="Borneman A.R."/>
        </authorList>
    </citation>
    <scope>NUCLEOTIDE SEQUENCE [LARGE SCALE GENOMIC DNA]</scope>
    <source>
        <strain evidence="5">AWRI3580</strain>
    </source>
</reference>
<accession>A0A1E5RJP9</accession>
<dbReference type="PANTHER" id="PTHR31834">
    <property type="entry name" value="INITIATION-SPECIFIC ALPHA-1,6-MANNOSYLTRANSFERASE"/>
    <property type="match status" value="1"/>
</dbReference>
<evidence type="ECO:0000256" key="1">
    <source>
        <dbReference type="ARBA" id="ARBA00009003"/>
    </source>
</evidence>
<dbReference type="GO" id="GO:0000009">
    <property type="term" value="F:alpha-1,6-mannosyltransferase activity"/>
    <property type="evidence" value="ECO:0007669"/>
    <property type="project" value="InterPro"/>
</dbReference>
<evidence type="ECO:0000313" key="4">
    <source>
        <dbReference type="EMBL" id="OEJ87140.1"/>
    </source>
</evidence>
<evidence type="ECO:0000256" key="3">
    <source>
        <dbReference type="SAM" id="Phobius"/>
    </source>
</evidence>
<dbReference type="InterPro" id="IPR039367">
    <property type="entry name" value="Och1-like"/>
</dbReference>
<organism evidence="4 5">
    <name type="scientific">Hanseniaspora uvarum</name>
    <name type="common">Yeast</name>
    <name type="synonym">Kloeckera apiculata</name>
    <dbReference type="NCBI Taxonomy" id="29833"/>
    <lineage>
        <taxon>Eukaryota</taxon>
        <taxon>Fungi</taxon>
        <taxon>Dikarya</taxon>
        <taxon>Ascomycota</taxon>
        <taxon>Saccharomycotina</taxon>
        <taxon>Saccharomycetes</taxon>
        <taxon>Saccharomycodales</taxon>
        <taxon>Saccharomycodaceae</taxon>
        <taxon>Hanseniaspora</taxon>
    </lineage>
</organism>
<dbReference type="EMBL" id="LPNN01000005">
    <property type="protein sequence ID" value="OEJ87140.1"/>
    <property type="molecule type" value="Genomic_DNA"/>
</dbReference>
<keyword evidence="3" id="KW-1133">Transmembrane helix</keyword>
<protein>
    <submittedName>
        <fullName evidence="4">Putative glycosyltransferase HOC1</fullName>
    </submittedName>
</protein>